<protein>
    <recommendedName>
        <fullName evidence="2">Bromodomain protein 4 C-terminal domain-containing protein</fullName>
    </recommendedName>
</protein>
<dbReference type="EMBL" id="JAIQCJ010000082">
    <property type="protein sequence ID" value="KAJ8798158.1"/>
    <property type="molecule type" value="Genomic_DNA"/>
</dbReference>
<feature type="compositionally biased region" description="Low complexity" evidence="1">
    <location>
        <begin position="198"/>
        <end position="210"/>
    </location>
</feature>
<dbReference type="InterPro" id="IPR050935">
    <property type="entry name" value="Bromo_chromatin_reader"/>
</dbReference>
<dbReference type="GO" id="GO:0005634">
    <property type="term" value="C:nucleus"/>
    <property type="evidence" value="ECO:0007669"/>
    <property type="project" value="TreeGrafter"/>
</dbReference>
<organism evidence="3 4">
    <name type="scientific">Eschrichtius robustus</name>
    <name type="common">California gray whale</name>
    <name type="synonym">Eschrichtius gibbosus</name>
    <dbReference type="NCBI Taxonomy" id="9764"/>
    <lineage>
        <taxon>Eukaryota</taxon>
        <taxon>Metazoa</taxon>
        <taxon>Chordata</taxon>
        <taxon>Craniata</taxon>
        <taxon>Vertebrata</taxon>
        <taxon>Euteleostomi</taxon>
        <taxon>Mammalia</taxon>
        <taxon>Eutheria</taxon>
        <taxon>Laurasiatheria</taxon>
        <taxon>Artiodactyla</taxon>
        <taxon>Whippomorpha</taxon>
        <taxon>Cetacea</taxon>
        <taxon>Mysticeti</taxon>
        <taxon>Eschrichtiidae</taxon>
        <taxon>Eschrichtius</taxon>
    </lineage>
</organism>
<comment type="caution">
    <text evidence="3">The sequence shown here is derived from an EMBL/GenBank/DDBJ whole genome shotgun (WGS) entry which is preliminary data.</text>
</comment>
<evidence type="ECO:0000259" key="2">
    <source>
        <dbReference type="Pfam" id="PF17105"/>
    </source>
</evidence>
<evidence type="ECO:0000256" key="1">
    <source>
        <dbReference type="SAM" id="MobiDB-lite"/>
    </source>
</evidence>
<feature type="compositionally biased region" description="Basic and acidic residues" evidence="1">
    <location>
        <begin position="310"/>
        <end position="326"/>
    </location>
</feature>
<feature type="compositionally biased region" description="Basic and acidic residues" evidence="1">
    <location>
        <begin position="212"/>
        <end position="271"/>
    </location>
</feature>
<keyword evidence="4" id="KW-1185">Reference proteome</keyword>
<dbReference type="GO" id="GO:0006338">
    <property type="term" value="P:chromatin remodeling"/>
    <property type="evidence" value="ECO:0007669"/>
    <property type="project" value="TreeGrafter"/>
</dbReference>
<dbReference type="GO" id="GO:0000785">
    <property type="term" value="C:chromatin"/>
    <property type="evidence" value="ECO:0007669"/>
    <property type="project" value="TreeGrafter"/>
</dbReference>
<name>A0AB34I0E5_ESCRO</name>
<reference evidence="3 4" key="1">
    <citation type="submission" date="2022-11" db="EMBL/GenBank/DDBJ databases">
        <title>Whole genome sequence of Eschrichtius robustus ER-17-0199.</title>
        <authorList>
            <person name="Bruniche-Olsen A."/>
            <person name="Black A.N."/>
            <person name="Fields C.J."/>
            <person name="Walden K."/>
            <person name="Dewoody J.A."/>
        </authorList>
    </citation>
    <scope>NUCLEOTIDE SEQUENCE [LARGE SCALE GENOMIC DNA]</scope>
    <source>
        <strain evidence="3">ER-17-0199</strain>
        <tissue evidence="3">Blubber</tissue>
    </source>
</reference>
<feature type="region of interest" description="Disordered" evidence="1">
    <location>
        <begin position="20"/>
        <end position="326"/>
    </location>
</feature>
<accession>A0AB34I0E5</accession>
<dbReference type="PANTHER" id="PTHR22880:SF143">
    <property type="entry name" value="BROMODOMAIN-CONTAINING PROTEIN 4"/>
    <property type="match status" value="1"/>
</dbReference>
<feature type="compositionally biased region" description="Low complexity" evidence="1">
    <location>
        <begin position="36"/>
        <end position="46"/>
    </location>
</feature>
<sequence>MLISSLSLLLGHLREAPSPLMIHSPQMPQFQSLTHQSPPQQNVQPKKQVKGRAGPQPPGMGSGRGQGRPSTSPAAMPVPSQELRAASVVQPQPLVVVKEEKIHSPIIRSEPFSPSLRPEPPKHPESIKAPVHLPQRPEMKPVDVGRPVIRPPEQNAPPPGAPDKDKQKQEPKTPVAPKKDLKIKNMGSWASLVQKHPTTPSSTAKSSSDSFEQFRRAAREKEEREKALKAQAEHAEKEKERLRQERMRSREDEDALEQARRAHEEARRRQEQQQQQQRQEQQQQQQQAAAVAAAAAPQARSSQPQSMLDQQRELARKQEQERRRREAMAATIDMNFQSDLLSIFEENLF</sequence>
<feature type="compositionally biased region" description="Basic and acidic residues" evidence="1">
    <location>
        <begin position="162"/>
        <end position="183"/>
    </location>
</feature>
<dbReference type="InterPro" id="IPR031354">
    <property type="entry name" value="BRD4_CDT"/>
</dbReference>
<gene>
    <name evidence="3" type="ORF">J1605_016791</name>
</gene>
<evidence type="ECO:0000313" key="4">
    <source>
        <dbReference type="Proteomes" id="UP001159641"/>
    </source>
</evidence>
<proteinExistence type="predicted"/>
<dbReference type="PANTHER" id="PTHR22880">
    <property type="entry name" value="FALZ-RELATED BROMODOMAIN-CONTAINING PROTEINS"/>
    <property type="match status" value="1"/>
</dbReference>
<dbReference type="Pfam" id="PF17105">
    <property type="entry name" value="BRD4_CDT"/>
    <property type="match status" value="1"/>
</dbReference>
<dbReference type="AlphaFoldDB" id="A0AB34I0E5"/>
<evidence type="ECO:0000313" key="3">
    <source>
        <dbReference type="EMBL" id="KAJ8798158.1"/>
    </source>
</evidence>
<dbReference type="GO" id="GO:0006355">
    <property type="term" value="P:regulation of DNA-templated transcription"/>
    <property type="evidence" value="ECO:0007669"/>
    <property type="project" value="TreeGrafter"/>
</dbReference>
<feature type="compositionally biased region" description="Low complexity" evidence="1">
    <location>
        <begin position="272"/>
        <end position="300"/>
    </location>
</feature>
<feature type="domain" description="Bromodomain protein 4 C-terminal" evidence="2">
    <location>
        <begin position="306"/>
        <end position="349"/>
    </location>
</feature>
<feature type="compositionally biased region" description="Polar residues" evidence="1">
    <location>
        <begin position="26"/>
        <end position="35"/>
    </location>
</feature>
<dbReference type="Proteomes" id="UP001159641">
    <property type="component" value="Unassembled WGS sequence"/>
</dbReference>